<organism evidence="3 4">
    <name type="scientific">Candidatus Faeciplasma avium</name>
    <dbReference type="NCBI Taxonomy" id="2840798"/>
    <lineage>
        <taxon>Bacteria</taxon>
        <taxon>Bacillati</taxon>
        <taxon>Bacillota</taxon>
        <taxon>Clostridia</taxon>
        <taxon>Eubacteriales</taxon>
        <taxon>Oscillospiraceae</taxon>
        <taxon>Oscillospiraceae incertae sedis</taxon>
        <taxon>Candidatus Faeciplasma</taxon>
    </lineage>
</organism>
<dbReference type="InterPro" id="IPR019752">
    <property type="entry name" value="Pyrv/ketoisovalerate_OxRed_cat"/>
</dbReference>
<dbReference type="InterPro" id="IPR002869">
    <property type="entry name" value="Pyrv_flavodox_OxRed_cen"/>
</dbReference>
<gene>
    <name evidence="3" type="ORF">IAD28_01685</name>
</gene>
<proteinExistence type="predicted"/>
<dbReference type="EMBL" id="DVOL01000021">
    <property type="protein sequence ID" value="HIV10391.1"/>
    <property type="molecule type" value="Genomic_DNA"/>
</dbReference>
<dbReference type="Gene3D" id="3.40.920.10">
    <property type="entry name" value="Pyruvate-ferredoxin oxidoreductase, PFOR, domain III"/>
    <property type="match status" value="1"/>
</dbReference>
<accession>A0A9D1T3T2</accession>
<evidence type="ECO:0000259" key="2">
    <source>
        <dbReference type="Pfam" id="PF01558"/>
    </source>
</evidence>
<dbReference type="PANTHER" id="PTHR42730:SF1">
    <property type="entry name" value="2-OXOGLUTARATE SYNTHASE SUBUNIT KORC"/>
    <property type="match status" value="1"/>
</dbReference>
<sequence length="186" mass="20398">MYTQILIAGFGGQGILFAGKFLAYQGLIEGRQISWLPSYGPEMRGGTANCSVIVADTPVGSPIVSKPDILAVMNLPSLDRYESEAVPGAKVFVDSTLVERRLEREDVTPYYIPATKLAKDSGMPSLANMILMGKLIRETGIVSFKDIRRGLERVVSVRHQDLLELNLKALSMGYDYKPGTAYQLNP</sequence>
<dbReference type="Pfam" id="PF01558">
    <property type="entry name" value="POR"/>
    <property type="match status" value="1"/>
</dbReference>
<reference evidence="3" key="1">
    <citation type="submission" date="2020-10" db="EMBL/GenBank/DDBJ databases">
        <authorList>
            <person name="Gilroy R."/>
        </authorList>
    </citation>
    <scope>NUCLEOTIDE SEQUENCE</scope>
    <source>
        <strain evidence="3">1370</strain>
    </source>
</reference>
<dbReference type="InterPro" id="IPR052554">
    <property type="entry name" value="2-oxoglutarate_synth_KorC"/>
</dbReference>
<evidence type="ECO:0000313" key="4">
    <source>
        <dbReference type="Proteomes" id="UP000823960"/>
    </source>
</evidence>
<feature type="domain" description="Pyruvate/ketoisovalerate oxidoreductase catalytic" evidence="2">
    <location>
        <begin position="11"/>
        <end position="175"/>
    </location>
</feature>
<protein>
    <submittedName>
        <fullName evidence="3">2-oxoacid:acceptor oxidoreductase family protein</fullName>
    </submittedName>
</protein>
<reference evidence="3" key="2">
    <citation type="journal article" date="2021" name="PeerJ">
        <title>Extensive microbial diversity within the chicken gut microbiome revealed by metagenomics and culture.</title>
        <authorList>
            <person name="Gilroy R."/>
            <person name="Ravi A."/>
            <person name="Getino M."/>
            <person name="Pursley I."/>
            <person name="Horton D.L."/>
            <person name="Alikhan N.F."/>
            <person name="Baker D."/>
            <person name="Gharbi K."/>
            <person name="Hall N."/>
            <person name="Watson M."/>
            <person name="Adriaenssens E.M."/>
            <person name="Foster-Nyarko E."/>
            <person name="Jarju S."/>
            <person name="Secka A."/>
            <person name="Antonio M."/>
            <person name="Oren A."/>
            <person name="Chaudhuri R.R."/>
            <person name="La Ragione R."/>
            <person name="Hildebrand F."/>
            <person name="Pallen M.J."/>
        </authorList>
    </citation>
    <scope>NUCLEOTIDE SEQUENCE</scope>
    <source>
        <strain evidence="3">1370</strain>
    </source>
</reference>
<evidence type="ECO:0000256" key="1">
    <source>
        <dbReference type="ARBA" id="ARBA00023002"/>
    </source>
</evidence>
<keyword evidence="1" id="KW-0560">Oxidoreductase</keyword>
<dbReference type="AlphaFoldDB" id="A0A9D1T3T2"/>
<evidence type="ECO:0000313" key="3">
    <source>
        <dbReference type="EMBL" id="HIV10391.1"/>
    </source>
</evidence>
<dbReference type="SUPFAM" id="SSF53323">
    <property type="entry name" value="Pyruvate-ferredoxin oxidoreductase, PFOR, domain III"/>
    <property type="match status" value="1"/>
</dbReference>
<dbReference type="Proteomes" id="UP000823960">
    <property type="component" value="Unassembled WGS sequence"/>
</dbReference>
<name>A0A9D1T3T2_9FIRM</name>
<comment type="caution">
    <text evidence="3">The sequence shown here is derived from an EMBL/GenBank/DDBJ whole genome shotgun (WGS) entry which is preliminary data.</text>
</comment>
<dbReference type="PANTHER" id="PTHR42730">
    <property type="entry name" value="2-OXOGLUTARATE SYNTHASE SUBUNIT KORC"/>
    <property type="match status" value="1"/>
</dbReference>
<dbReference type="GO" id="GO:0016903">
    <property type="term" value="F:oxidoreductase activity, acting on the aldehyde or oxo group of donors"/>
    <property type="evidence" value="ECO:0007669"/>
    <property type="project" value="InterPro"/>
</dbReference>